<keyword evidence="1" id="KW-0472">Membrane</keyword>
<dbReference type="Proteomes" id="UP000008871">
    <property type="component" value="Chromosome"/>
</dbReference>
<dbReference type="KEGG" id="abo:ABO_1593"/>
<protein>
    <submittedName>
        <fullName evidence="2">Uncharacterized protein</fullName>
    </submittedName>
</protein>
<keyword evidence="1" id="KW-1133">Transmembrane helix</keyword>
<organism evidence="2 3">
    <name type="scientific">Alcanivorax borkumensis (strain ATCC 700651 / DSM 11573 / NCIMB 13689 / SK2)</name>
    <dbReference type="NCBI Taxonomy" id="393595"/>
    <lineage>
        <taxon>Bacteria</taxon>
        <taxon>Pseudomonadati</taxon>
        <taxon>Pseudomonadota</taxon>
        <taxon>Gammaproteobacteria</taxon>
        <taxon>Oceanospirillales</taxon>
        <taxon>Alcanivoracaceae</taxon>
        <taxon>Alcanivorax</taxon>
    </lineage>
</organism>
<dbReference type="AlphaFoldDB" id="Q0VP57"/>
<evidence type="ECO:0000313" key="3">
    <source>
        <dbReference type="Proteomes" id="UP000008871"/>
    </source>
</evidence>
<accession>Q0VP57</accession>
<proteinExistence type="predicted"/>
<sequence>MRLIKVWKSAGRGVFLINVASITAFQSGSFLALQGVYHANRCGVSKALAGRYRTIMLPRLSNVLMVWLGKLARRMIKHRLAGLLQA</sequence>
<evidence type="ECO:0000256" key="1">
    <source>
        <dbReference type="SAM" id="Phobius"/>
    </source>
</evidence>
<feature type="transmembrane region" description="Helical" evidence="1">
    <location>
        <begin position="52"/>
        <end position="69"/>
    </location>
</feature>
<feature type="transmembrane region" description="Helical" evidence="1">
    <location>
        <begin position="12"/>
        <end position="32"/>
    </location>
</feature>
<dbReference type="HOGENOM" id="CLU_2490916_0_0_6"/>
<evidence type="ECO:0000313" key="2">
    <source>
        <dbReference type="EMBL" id="CAL17041.1"/>
    </source>
</evidence>
<reference evidence="2 3" key="1">
    <citation type="journal article" date="2006" name="Nat. Biotechnol.">
        <title>Genome sequence of the ubiquitous hydrocarbon-degrading marine bacterium Alcanivorax borkumensis.</title>
        <authorList>
            <person name="Schneiker S."/>
            <person name="Martins dos Santos V.A.P."/>
            <person name="Bartels D."/>
            <person name="Bekel T."/>
            <person name="Brecht M."/>
            <person name="Buhrmester J."/>
            <person name="Chernikova T.N."/>
            <person name="Denaro R."/>
            <person name="Ferrer M."/>
            <person name="Gertler C."/>
            <person name="Goesmann A."/>
            <person name="Golyshina O.V."/>
            <person name="Kaminski F."/>
            <person name="Khachane A.N."/>
            <person name="Lang S."/>
            <person name="Linke B."/>
            <person name="McHardy A.C."/>
            <person name="Meyer F."/>
            <person name="Nechitaylo T."/>
            <person name="Puehler A."/>
            <person name="Regenhardt D."/>
            <person name="Rupp O."/>
            <person name="Sabirova J.S."/>
            <person name="Selbitschka W."/>
            <person name="Yakimov M.M."/>
            <person name="Timmis K.N."/>
            <person name="Vorhoelter F.-J."/>
            <person name="Weidner S."/>
            <person name="Kaiser O."/>
            <person name="Golyshin P.N."/>
        </authorList>
    </citation>
    <scope>NUCLEOTIDE SEQUENCE [LARGE SCALE GENOMIC DNA]</scope>
    <source>
        <strain evidence="3">ATCC 700651 / DSM 11573 / NCIMB 13689 / SK2</strain>
    </source>
</reference>
<keyword evidence="3" id="KW-1185">Reference proteome</keyword>
<name>Q0VP57_ALCBS</name>
<dbReference type="STRING" id="393595.ABO_1593"/>
<keyword evidence="1" id="KW-0812">Transmembrane</keyword>
<gene>
    <name evidence="2" type="ordered locus">ABO_1593</name>
</gene>
<dbReference type="EMBL" id="AM286690">
    <property type="protein sequence ID" value="CAL17041.1"/>
    <property type="molecule type" value="Genomic_DNA"/>
</dbReference>